<evidence type="ECO:0000313" key="13">
    <source>
        <dbReference type="Proteomes" id="UP000308267"/>
    </source>
</evidence>
<feature type="repeat" description="TPR" evidence="10">
    <location>
        <begin position="229"/>
        <end position="262"/>
    </location>
</feature>
<evidence type="ECO:0000256" key="5">
    <source>
        <dbReference type="ARBA" id="ARBA00022490"/>
    </source>
</evidence>
<dbReference type="PROSITE" id="PS50005">
    <property type="entry name" value="TPR"/>
    <property type="match status" value="2"/>
</dbReference>
<feature type="compositionally biased region" description="Low complexity" evidence="11">
    <location>
        <begin position="434"/>
        <end position="444"/>
    </location>
</feature>
<feature type="compositionally biased region" description="Polar residues" evidence="11">
    <location>
        <begin position="760"/>
        <end position="770"/>
    </location>
</feature>
<dbReference type="Proteomes" id="UP000308267">
    <property type="component" value="Unassembled WGS sequence"/>
</dbReference>
<evidence type="ECO:0000256" key="8">
    <source>
        <dbReference type="ARBA" id="ARBA00022803"/>
    </source>
</evidence>
<evidence type="ECO:0000256" key="6">
    <source>
        <dbReference type="ARBA" id="ARBA00022553"/>
    </source>
</evidence>
<reference evidence="12 13" key="1">
    <citation type="journal article" date="2019" name="BMC Genomics">
        <title>New insights from Opisthorchis felineus genome: update on genomics of the epidemiologically important liver flukes.</title>
        <authorList>
            <person name="Ershov N.I."/>
            <person name="Mordvinov V.A."/>
            <person name="Prokhortchouk E.B."/>
            <person name="Pakharukova M.Y."/>
            <person name="Gunbin K.V."/>
            <person name="Ustyantsev K."/>
            <person name="Genaev M.A."/>
            <person name="Blinov A.G."/>
            <person name="Mazur A."/>
            <person name="Boulygina E."/>
            <person name="Tsygankova S."/>
            <person name="Khrameeva E."/>
            <person name="Chekanov N."/>
            <person name="Fan G."/>
            <person name="Xiao A."/>
            <person name="Zhang H."/>
            <person name="Xu X."/>
            <person name="Yang H."/>
            <person name="Solovyev V."/>
            <person name="Lee S.M."/>
            <person name="Liu X."/>
            <person name="Afonnikov D.A."/>
            <person name="Skryabin K.G."/>
        </authorList>
    </citation>
    <scope>NUCLEOTIDE SEQUENCE [LARGE SCALE GENOMIC DNA]</scope>
    <source>
        <strain evidence="12">AK-0245</strain>
        <tissue evidence="12">Whole organism</tissue>
    </source>
</reference>
<dbReference type="PANTHER" id="PTHR45954:SF1">
    <property type="entry name" value="LD33695P"/>
    <property type="match status" value="1"/>
</dbReference>
<evidence type="ECO:0000256" key="4">
    <source>
        <dbReference type="ARBA" id="ARBA00022475"/>
    </source>
</evidence>
<evidence type="ECO:0000256" key="7">
    <source>
        <dbReference type="ARBA" id="ARBA00022737"/>
    </source>
</evidence>
<comment type="similarity">
    <text evidence="3">Belongs to the GPSM family.</text>
</comment>
<evidence type="ECO:0000256" key="3">
    <source>
        <dbReference type="ARBA" id="ARBA00006600"/>
    </source>
</evidence>
<dbReference type="Pfam" id="PF02188">
    <property type="entry name" value="GoLoco"/>
    <property type="match status" value="4"/>
</dbReference>
<gene>
    <name evidence="12" type="ORF">CRM22_001464</name>
</gene>
<evidence type="ECO:0000256" key="2">
    <source>
        <dbReference type="ARBA" id="ARBA00004496"/>
    </source>
</evidence>
<keyword evidence="8 10" id="KW-0802">TPR repeat</keyword>
<dbReference type="OrthoDB" id="286233at2759"/>
<comment type="caution">
    <text evidence="12">The sequence shown here is derived from an EMBL/GenBank/DDBJ whole genome shotgun (WGS) entry which is preliminary data.</text>
</comment>
<dbReference type="SMART" id="SM00028">
    <property type="entry name" value="TPR"/>
    <property type="match status" value="6"/>
</dbReference>
<keyword evidence="6" id="KW-0597">Phosphoprotein</keyword>
<dbReference type="Gene3D" id="1.25.40.10">
    <property type="entry name" value="Tetratricopeptide repeat domain"/>
    <property type="match status" value="3"/>
</dbReference>
<dbReference type="PROSITE" id="PS50877">
    <property type="entry name" value="GOLOCO"/>
    <property type="match status" value="4"/>
</dbReference>
<protein>
    <recommendedName>
        <fullName evidence="14">MalT-like TPR region domain-containing protein</fullName>
    </recommendedName>
</protein>
<dbReference type="InterPro" id="IPR052386">
    <property type="entry name" value="GPSM"/>
</dbReference>
<dbReference type="FunFam" id="1.25.40.10:FF:000043">
    <property type="entry name" value="G-protein-signaling modulator 2 isoform X1"/>
    <property type="match status" value="1"/>
</dbReference>
<dbReference type="InterPro" id="IPR019734">
    <property type="entry name" value="TPR_rpt"/>
</dbReference>
<dbReference type="Pfam" id="PF13424">
    <property type="entry name" value="TPR_12"/>
    <property type="match status" value="2"/>
</dbReference>
<evidence type="ECO:0000256" key="11">
    <source>
        <dbReference type="SAM" id="MobiDB-lite"/>
    </source>
</evidence>
<feature type="region of interest" description="Disordered" evidence="11">
    <location>
        <begin position="433"/>
        <end position="459"/>
    </location>
</feature>
<keyword evidence="13" id="KW-1185">Reference proteome</keyword>
<keyword evidence="5" id="KW-0963">Cytoplasm</keyword>
<comment type="subcellular location">
    <subcellularLocation>
        <location evidence="1">Cell membrane</location>
    </subcellularLocation>
    <subcellularLocation>
        <location evidence="2">Cytoplasm</location>
    </subcellularLocation>
</comment>
<feature type="repeat" description="TPR" evidence="10">
    <location>
        <begin position="88"/>
        <end position="121"/>
    </location>
</feature>
<feature type="compositionally biased region" description="Low complexity" evidence="11">
    <location>
        <begin position="842"/>
        <end position="859"/>
    </location>
</feature>
<dbReference type="InterPro" id="IPR003109">
    <property type="entry name" value="GoLoco_motif"/>
</dbReference>
<name>A0A4S2MH12_OPIFE</name>
<evidence type="ECO:0008006" key="14">
    <source>
        <dbReference type="Google" id="ProtNLM"/>
    </source>
</evidence>
<organism evidence="12 13">
    <name type="scientific">Opisthorchis felineus</name>
    <dbReference type="NCBI Taxonomy" id="147828"/>
    <lineage>
        <taxon>Eukaryota</taxon>
        <taxon>Metazoa</taxon>
        <taxon>Spiralia</taxon>
        <taxon>Lophotrochozoa</taxon>
        <taxon>Platyhelminthes</taxon>
        <taxon>Trematoda</taxon>
        <taxon>Digenea</taxon>
        <taxon>Opisthorchiida</taxon>
        <taxon>Opisthorchiata</taxon>
        <taxon>Opisthorchiidae</taxon>
        <taxon>Opisthorchis</taxon>
    </lineage>
</organism>
<evidence type="ECO:0000313" key="12">
    <source>
        <dbReference type="EMBL" id="TGZ73527.1"/>
    </source>
</evidence>
<dbReference type="PANTHER" id="PTHR45954">
    <property type="entry name" value="LD33695P"/>
    <property type="match status" value="1"/>
</dbReference>
<evidence type="ECO:0000256" key="1">
    <source>
        <dbReference type="ARBA" id="ARBA00004236"/>
    </source>
</evidence>
<evidence type="ECO:0000256" key="9">
    <source>
        <dbReference type="ARBA" id="ARBA00023136"/>
    </source>
</evidence>
<dbReference type="SMART" id="SM00390">
    <property type="entry name" value="GoLoco"/>
    <property type="match status" value="4"/>
</dbReference>
<dbReference type="GO" id="GO:0005938">
    <property type="term" value="C:cell cortex"/>
    <property type="evidence" value="ECO:0007669"/>
    <property type="project" value="TreeGrafter"/>
</dbReference>
<dbReference type="SUPFAM" id="SSF48452">
    <property type="entry name" value="TPR-like"/>
    <property type="match status" value="2"/>
</dbReference>
<feature type="region of interest" description="Disordered" evidence="11">
    <location>
        <begin position="369"/>
        <end position="392"/>
    </location>
</feature>
<dbReference type="InterPro" id="IPR011990">
    <property type="entry name" value="TPR-like_helical_dom_sf"/>
</dbReference>
<dbReference type="EMBL" id="SJOL01002629">
    <property type="protein sequence ID" value="TGZ73527.1"/>
    <property type="molecule type" value="Genomic_DNA"/>
</dbReference>
<dbReference type="Pfam" id="PF13374">
    <property type="entry name" value="TPR_10"/>
    <property type="match status" value="1"/>
</dbReference>
<keyword evidence="7" id="KW-0677">Repeat</keyword>
<feature type="region of interest" description="Disordered" evidence="11">
    <location>
        <begin position="817"/>
        <end position="879"/>
    </location>
</feature>
<dbReference type="GO" id="GO:0005092">
    <property type="term" value="F:GDP-dissociation inhibitor activity"/>
    <property type="evidence" value="ECO:0007669"/>
    <property type="project" value="TreeGrafter"/>
</dbReference>
<dbReference type="GO" id="GO:0000132">
    <property type="term" value="P:establishment of mitotic spindle orientation"/>
    <property type="evidence" value="ECO:0007669"/>
    <property type="project" value="TreeGrafter"/>
</dbReference>
<evidence type="ECO:0000256" key="10">
    <source>
        <dbReference type="PROSITE-ProRule" id="PRU00339"/>
    </source>
</evidence>
<feature type="region of interest" description="Disordered" evidence="11">
    <location>
        <begin position="741"/>
        <end position="783"/>
    </location>
</feature>
<feature type="compositionally biased region" description="Polar residues" evidence="11">
    <location>
        <begin position="823"/>
        <end position="833"/>
    </location>
</feature>
<dbReference type="GO" id="GO:0005886">
    <property type="term" value="C:plasma membrane"/>
    <property type="evidence" value="ECO:0007669"/>
    <property type="project" value="UniProtKB-SubCell"/>
</dbReference>
<dbReference type="STRING" id="147828.A0A4S2MH12"/>
<dbReference type="GO" id="GO:0001965">
    <property type="term" value="F:G-protein alpha-subunit binding"/>
    <property type="evidence" value="ECO:0007669"/>
    <property type="project" value="TreeGrafter"/>
</dbReference>
<dbReference type="AlphaFoldDB" id="A0A4S2MH12"/>
<accession>A0A4S2MH12</accession>
<keyword evidence="9" id="KW-0472">Membrane</keyword>
<sequence length="879" mass="96085">MTHIRTSSPCLELALEGERLCRAGEWCGGISCFRSALSNGTDDLRCLSAIYCQLGNAYFCQKNYSEALEYHRWHLTLARLINDTDGEAKASGNLGHTLKTLGRYDDAIKCFNRQLDIARQAEDQRREARALDELGNAYHAKGEQLARTIGLSDPGEFPVEAADAQRKAVEYYLQALTMFRQLGDRPAEGRVYGNLGNTHYLLGNFHEAIECHKERLNFAREFGDVAAQRRAYSNLGNAFIFLADFNSAAENYRHALFLAQQLKDIALEAQACYSLGNTHGILQDHGTAVVYLLRHLVIARRLGDRVGEGRAHWSLTNEYTSLRRFDLAVRCARRHRQIARELHDDAGFITAQLMIREIKCLLNSNDAAASGGGSSTQFPQPSRVPVEGGKEQHNAVLRCPSNPIWDPPSSGLTWSPRSAPVLSGFEDIPATAAGSSSLIHSSRGSGEDTEEDQDDFDPDLDADLERELAASADEVLDTVELVTTSDGKTTTVLIGCFDIPEDAVEKRETMTNFYSNAPTFQRHSIQRRESSNNSEDFEDQLENIGAIGRVNSDRVNAETTSTVAGEEEQADDSQEFFSLLLASQSRRMDEQRCFLRATSGTQSVITSNGHAESGDGAVLPSGTPAHIDQASNEALFDLIEGMQGDRMDDQRASLPAFPGLRAGPGLQLLESTSLSNIHGVMFTSTGSGASDGLPEPQSRPFSVTRFQRAASSAAATSGTPLEPDAEFLDMILRLQTSTRIDDQRSSLPDPLLRVRDETTTRGPGSTSQPLGSHPDSSGDACNHNQAIHAGRHSAPTVPDEDFFALIQRVQATRLDEQRCNPPVNINRSDSSTLVEPPNIVPTTSPANSSNSGNSSQKSTKNPSRRPGGSWRRLSSNQGK</sequence>
<keyword evidence="4" id="KW-1003">Cell membrane</keyword>
<feature type="compositionally biased region" description="Acidic residues" evidence="11">
    <location>
        <begin position="447"/>
        <end position="459"/>
    </location>
</feature>
<proteinExistence type="inferred from homology"/>